<organism evidence="2">
    <name type="scientific">Siphoviridae sp. ctgN495</name>
    <dbReference type="NCBI Taxonomy" id="2825608"/>
    <lineage>
        <taxon>Viruses</taxon>
        <taxon>Duplodnaviria</taxon>
        <taxon>Heunggongvirae</taxon>
        <taxon>Uroviricota</taxon>
        <taxon>Caudoviricetes</taxon>
    </lineage>
</organism>
<evidence type="ECO:0000313" key="2">
    <source>
        <dbReference type="EMBL" id="DAF92268.1"/>
    </source>
</evidence>
<accession>A0A8S5UCV7</accession>
<proteinExistence type="predicted"/>
<feature type="transmembrane region" description="Helical" evidence="1">
    <location>
        <begin position="6"/>
        <end position="26"/>
    </location>
</feature>
<protein>
    <submittedName>
        <fullName evidence="2">Uncharacterized protein</fullName>
    </submittedName>
</protein>
<keyword evidence="1" id="KW-0472">Membrane</keyword>
<keyword evidence="1" id="KW-1133">Transmembrane helix</keyword>
<dbReference type="EMBL" id="BK016063">
    <property type="protein sequence ID" value="DAF92268.1"/>
    <property type="molecule type" value="Genomic_DNA"/>
</dbReference>
<evidence type="ECO:0000256" key="1">
    <source>
        <dbReference type="SAM" id="Phobius"/>
    </source>
</evidence>
<reference evidence="2" key="1">
    <citation type="journal article" date="2021" name="Proc. Natl. Acad. Sci. U.S.A.">
        <title>A Catalog of Tens of Thousands of Viruses from Human Metagenomes Reveals Hidden Associations with Chronic Diseases.</title>
        <authorList>
            <person name="Tisza M.J."/>
            <person name="Buck C.B."/>
        </authorList>
    </citation>
    <scope>NUCLEOTIDE SEQUENCE</scope>
    <source>
        <strain evidence="2">CtgN495</strain>
    </source>
</reference>
<keyword evidence="1" id="KW-0812">Transmembrane</keyword>
<sequence>MYVKLILFMNIHLASILTIMVNLHCFDTYLHSVKGMKTINMLLI</sequence>
<name>A0A8S5UCV7_9CAUD</name>